<organism evidence="1">
    <name type="scientific">uncultured Caudovirales phage</name>
    <dbReference type="NCBI Taxonomy" id="2100421"/>
    <lineage>
        <taxon>Viruses</taxon>
        <taxon>Duplodnaviria</taxon>
        <taxon>Heunggongvirae</taxon>
        <taxon>Uroviricota</taxon>
        <taxon>Caudoviricetes</taxon>
        <taxon>Peduoviridae</taxon>
        <taxon>Maltschvirus</taxon>
        <taxon>Maltschvirus maltsch</taxon>
    </lineage>
</organism>
<evidence type="ECO:0000313" key="1">
    <source>
        <dbReference type="EMBL" id="CAB4134385.1"/>
    </source>
</evidence>
<name>A0A6J5LJM6_9CAUD</name>
<gene>
    <name evidence="1" type="ORF">UFOVP273_51</name>
</gene>
<sequence length="99" mass="11155">MKPGITLFVGSVPAEFAAEGEYFTNARGEQFYFKVTSDSEGILIEDTCNRHLPIDAEQLDMFTRVLCSFNQIQALEEELTDAMNEGVREIMENHGGYQV</sequence>
<proteinExistence type="predicted"/>
<protein>
    <submittedName>
        <fullName evidence="1">Uncharacterized protein</fullName>
    </submittedName>
</protein>
<accession>A0A6J5LJM6</accession>
<reference evidence="1" key="1">
    <citation type="submission" date="2020-04" db="EMBL/GenBank/DDBJ databases">
        <authorList>
            <person name="Chiriac C."/>
            <person name="Salcher M."/>
            <person name="Ghai R."/>
            <person name="Kavagutti S V."/>
        </authorList>
    </citation>
    <scope>NUCLEOTIDE SEQUENCE</scope>
</reference>
<dbReference type="EMBL" id="LR796284">
    <property type="protein sequence ID" value="CAB4134385.1"/>
    <property type="molecule type" value="Genomic_DNA"/>
</dbReference>